<gene>
    <name evidence="1" type="ORF">ERS013200_00351</name>
</gene>
<proteinExistence type="predicted"/>
<sequence>MVAAAAAVGFITTEHRGLHLLRDSASAAVGEQVNKYIFTIEQKGVHSGI</sequence>
<protein>
    <submittedName>
        <fullName evidence="1">Uncharacterized protein</fullName>
    </submittedName>
</protein>
<name>A0A655X2C6_VIBCL</name>
<evidence type="ECO:0000313" key="1">
    <source>
        <dbReference type="EMBL" id="CSC03433.1"/>
    </source>
</evidence>
<accession>A0A655X2C6</accession>
<dbReference type="AlphaFoldDB" id="A0A655X2C6"/>
<dbReference type="EMBL" id="CWQY01000002">
    <property type="protein sequence ID" value="CSC03433.1"/>
    <property type="molecule type" value="Genomic_DNA"/>
</dbReference>
<dbReference type="Proteomes" id="UP000041770">
    <property type="component" value="Unassembled WGS sequence"/>
</dbReference>
<reference evidence="1 2" key="1">
    <citation type="submission" date="2015-07" db="EMBL/GenBank/DDBJ databases">
        <authorList>
            <consortium name="Pathogen Informatics"/>
        </authorList>
    </citation>
    <scope>NUCLEOTIDE SEQUENCE [LARGE SCALE GENOMIC DNA]</scope>
    <source>
        <strain evidence="1 2">A316</strain>
    </source>
</reference>
<evidence type="ECO:0000313" key="2">
    <source>
        <dbReference type="Proteomes" id="UP000041770"/>
    </source>
</evidence>
<organism evidence="1 2">
    <name type="scientific">Vibrio cholerae</name>
    <dbReference type="NCBI Taxonomy" id="666"/>
    <lineage>
        <taxon>Bacteria</taxon>
        <taxon>Pseudomonadati</taxon>
        <taxon>Pseudomonadota</taxon>
        <taxon>Gammaproteobacteria</taxon>
        <taxon>Vibrionales</taxon>
        <taxon>Vibrionaceae</taxon>
        <taxon>Vibrio</taxon>
    </lineage>
</organism>